<dbReference type="Proteomes" id="UP000316649">
    <property type="component" value="Unassembled WGS sequence"/>
</dbReference>
<keyword evidence="1 6" id="KW-0004">4Fe-4S</keyword>
<feature type="binding site" evidence="6">
    <location>
        <position position="79"/>
    </location>
    <ligand>
        <name>[4Fe-4S] cluster</name>
        <dbReference type="ChEBI" id="CHEBI:49883"/>
        <label>2</label>
    </ligand>
</feature>
<proteinExistence type="inferred from homology"/>
<dbReference type="GO" id="GO:0051539">
    <property type="term" value="F:4 iron, 4 sulfur cluster binding"/>
    <property type="evidence" value="ECO:0007669"/>
    <property type="project" value="UniProtKB-UniRule"/>
</dbReference>
<comment type="similarity">
    <text evidence="6">Belongs to the NapF family.</text>
</comment>
<feature type="domain" description="4Fe-4S ferredoxin-type" evidence="7">
    <location>
        <begin position="135"/>
        <end position="164"/>
    </location>
</feature>
<dbReference type="OrthoDB" id="9808559at2"/>
<dbReference type="PANTHER" id="PTHR43687:SF1">
    <property type="entry name" value="FERREDOXIN III"/>
    <property type="match status" value="1"/>
</dbReference>
<comment type="subunit">
    <text evidence="6">Interacts with the cytoplasmic NapA precursor.</text>
</comment>
<evidence type="ECO:0000313" key="9">
    <source>
        <dbReference type="Proteomes" id="UP000316649"/>
    </source>
</evidence>
<evidence type="ECO:0000256" key="2">
    <source>
        <dbReference type="ARBA" id="ARBA00022723"/>
    </source>
</evidence>
<dbReference type="SUPFAM" id="SSF54862">
    <property type="entry name" value="4Fe-4S ferredoxins"/>
    <property type="match status" value="1"/>
</dbReference>
<dbReference type="NCBIfam" id="TIGR00402">
    <property type="entry name" value="napF"/>
    <property type="match status" value="1"/>
</dbReference>
<dbReference type="InterPro" id="IPR050572">
    <property type="entry name" value="Fe-S_Ferredoxin"/>
</dbReference>
<sequence>MDHNVSRAQLLRGDLSGEKTVFRPPWALAEIEFIEQCTGCGDCIAICPDTLIIQGRGKLPQMDFTRGGCDFCGDCLTACEPAALKLDSEQASPPWDIKATIQPNCLSMNAVICRSCGEVCDERAIRFKLEVGGVATPLLDLDQCTGCGACFAVCPIRAVTLSSINEPRDQAA</sequence>
<feature type="binding site" evidence="6">
    <location>
        <position position="47"/>
    </location>
    <ligand>
        <name>[4Fe-4S] cluster</name>
        <dbReference type="ChEBI" id="CHEBI:49883"/>
        <label>1</label>
    </ligand>
</feature>
<feature type="binding site" evidence="6">
    <location>
        <position position="43"/>
    </location>
    <ligand>
        <name>[4Fe-4S] cluster</name>
        <dbReference type="ChEBI" id="CHEBI:49883"/>
        <label>1</label>
    </ligand>
</feature>
<comment type="caution">
    <text evidence="8">The sequence shown here is derived from an EMBL/GenBank/DDBJ whole genome shotgun (WGS) entry which is preliminary data.</text>
</comment>
<dbReference type="GO" id="GO:0046872">
    <property type="term" value="F:metal ion binding"/>
    <property type="evidence" value="ECO:0007669"/>
    <property type="project" value="UniProtKB-KW"/>
</dbReference>
<feature type="binding site" evidence="6">
    <location>
        <position position="72"/>
    </location>
    <ligand>
        <name>[4Fe-4S] cluster</name>
        <dbReference type="ChEBI" id="CHEBI:49883"/>
        <label>2</label>
    </ligand>
</feature>
<evidence type="ECO:0000256" key="5">
    <source>
        <dbReference type="ARBA" id="ARBA00023014"/>
    </source>
</evidence>
<evidence type="ECO:0000256" key="6">
    <source>
        <dbReference type="HAMAP-Rule" id="MF_02201"/>
    </source>
</evidence>
<feature type="binding site" evidence="6">
    <location>
        <position position="150"/>
    </location>
    <ligand>
        <name>[4Fe-4S] cluster</name>
        <dbReference type="ChEBI" id="CHEBI:49883"/>
        <label>3</label>
    </ligand>
</feature>
<comment type="function">
    <text evidence="6">Could be involved in the maturation of NapA, the catalytic subunit of the periplasmic nitrate reductase, before its export into the periplasm.</text>
</comment>
<comment type="cofactor">
    <cofactor evidence="6">
        <name>[4Fe-4S] cluster</name>
        <dbReference type="ChEBI" id="CHEBI:49883"/>
    </cofactor>
</comment>
<keyword evidence="2 6" id="KW-0479">Metal-binding</keyword>
<dbReference type="PANTHER" id="PTHR43687">
    <property type="entry name" value="ADENYLYLSULFATE REDUCTASE, BETA SUBUNIT"/>
    <property type="match status" value="1"/>
</dbReference>
<keyword evidence="5 6" id="KW-0411">Iron-sulfur</keyword>
<dbReference type="Pfam" id="PF12838">
    <property type="entry name" value="Fer4_7"/>
    <property type="match status" value="1"/>
</dbReference>
<organism evidence="8 9">
    <name type="scientific">Sedimenticola selenatireducens</name>
    <dbReference type="NCBI Taxonomy" id="191960"/>
    <lineage>
        <taxon>Bacteria</taxon>
        <taxon>Pseudomonadati</taxon>
        <taxon>Pseudomonadota</taxon>
        <taxon>Gammaproteobacteria</taxon>
        <taxon>Chromatiales</taxon>
        <taxon>Sedimenticolaceae</taxon>
        <taxon>Sedimenticola</taxon>
    </lineage>
</organism>
<dbReference type="InterPro" id="IPR004496">
    <property type="entry name" value="NapF"/>
</dbReference>
<evidence type="ECO:0000259" key="7">
    <source>
        <dbReference type="PROSITE" id="PS51379"/>
    </source>
</evidence>
<dbReference type="Gene3D" id="3.30.70.20">
    <property type="match status" value="2"/>
</dbReference>
<accession>A0A557S7N3</accession>
<dbReference type="InterPro" id="IPR017896">
    <property type="entry name" value="4Fe4S_Fe-S-bd"/>
</dbReference>
<feature type="domain" description="4Fe-4S ferredoxin-type" evidence="7">
    <location>
        <begin position="58"/>
        <end position="89"/>
    </location>
</feature>
<dbReference type="InterPro" id="IPR017900">
    <property type="entry name" value="4Fe4S_Fe_S_CS"/>
</dbReference>
<feature type="binding site" evidence="6">
    <location>
        <position position="154"/>
    </location>
    <ligand>
        <name>[4Fe-4S] cluster</name>
        <dbReference type="ChEBI" id="CHEBI:49883"/>
        <label>3</label>
    </ligand>
</feature>
<feature type="binding site" evidence="6">
    <location>
        <position position="40"/>
    </location>
    <ligand>
        <name>[4Fe-4S] cluster</name>
        <dbReference type="ChEBI" id="CHEBI:49883"/>
        <label>1</label>
    </ligand>
</feature>
<keyword evidence="4 6" id="KW-0408">Iron</keyword>
<feature type="binding site" evidence="6">
    <location>
        <position position="69"/>
    </location>
    <ligand>
        <name>[4Fe-4S] cluster</name>
        <dbReference type="ChEBI" id="CHEBI:49883"/>
        <label>2</label>
    </ligand>
</feature>
<dbReference type="RefSeq" id="WP_144359162.1">
    <property type="nucleotide sequence ID" value="NZ_VMNH01000013.1"/>
</dbReference>
<gene>
    <name evidence="6 8" type="primary">napF</name>
    <name evidence="8" type="ORF">FHP88_11175</name>
</gene>
<dbReference type="CDD" id="cd10564">
    <property type="entry name" value="NapF_like"/>
    <property type="match status" value="1"/>
</dbReference>
<keyword evidence="3 6" id="KW-0677">Repeat</keyword>
<dbReference type="PROSITE" id="PS00198">
    <property type="entry name" value="4FE4S_FER_1"/>
    <property type="match status" value="1"/>
</dbReference>
<dbReference type="Pfam" id="PF13187">
    <property type="entry name" value="Fer4_9"/>
    <property type="match status" value="1"/>
</dbReference>
<name>A0A557S7N3_9GAMM</name>
<comment type="subcellular location">
    <subcellularLocation>
        <location evidence="6">Cytoplasm</location>
    </subcellularLocation>
</comment>
<protein>
    <recommendedName>
        <fullName evidence="6">Ferredoxin-type protein NapF</fullName>
    </recommendedName>
</protein>
<feature type="binding site" evidence="6">
    <location>
        <position position="37"/>
    </location>
    <ligand>
        <name>[4Fe-4S] cluster</name>
        <dbReference type="ChEBI" id="CHEBI:49883"/>
        <label>1</label>
    </ligand>
</feature>
<dbReference type="EMBL" id="VMNH01000013">
    <property type="protein sequence ID" value="TVO73440.1"/>
    <property type="molecule type" value="Genomic_DNA"/>
</dbReference>
<reference evidence="8 9" key="1">
    <citation type="submission" date="2019-07" db="EMBL/GenBank/DDBJ databases">
        <title>The pathways for chlorine oxyanion respiration interact through the shared metabolite chlorate.</title>
        <authorList>
            <person name="Barnum T.P."/>
            <person name="Cheng Y."/>
            <person name="Hill K.A."/>
            <person name="Lucas L.N."/>
            <person name="Carlson H.K."/>
            <person name="Coates J.D."/>
        </authorList>
    </citation>
    <scope>NUCLEOTIDE SEQUENCE [LARGE SCALE GENOMIC DNA]</scope>
    <source>
        <strain evidence="8 9">BK-1</strain>
    </source>
</reference>
<evidence type="ECO:0000256" key="4">
    <source>
        <dbReference type="ARBA" id="ARBA00023004"/>
    </source>
</evidence>
<feature type="binding site" evidence="6">
    <location>
        <position position="144"/>
    </location>
    <ligand>
        <name>[4Fe-4S] cluster</name>
        <dbReference type="ChEBI" id="CHEBI:49883"/>
        <label>3</label>
    </ligand>
</feature>
<dbReference type="PROSITE" id="PS51379">
    <property type="entry name" value="4FE4S_FER_2"/>
    <property type="match status" value="3"/>
</dbReference>
<evidence type="ECO:0000256" key="1">
    <source>
        <dbReference type="ARBA" id="ARBA00022485"/>
    </source>
</evidence>
<dbReference type="GO" id="GO:0005737">
    <property type="term" value="C:cytoplasm"/>
    <property type="evidence" value="ECO:0007669"/>
    <property type="project" value="UniProtKB-SubCell"/>
</dbReference>
<feature type="binding site" evidence="6">
    <location>
        <position position="75"/>
    </location>
    <ligand>
        <name>[4Fe-4S] cluster</name>
        <dbReference type="ChEBI" id="CHEBI:49883"/>
        <label>2</label>
    </ligand>
</feature>
<keyword evidence="9" id="KW-1185">Reference proteome</keyword>
<evidence type="ECO:0000256" key="3">
    <source>
        <dbReference type="ARBA" id="ARBA00022737"/>
    </source>
</evidence>
<evidence type="ECO:0000313" key="8">
    <source>
        <dbReference type="EMBL" id="TVO73440.1"/>
    </source>
</evidence>
<feature type="domain" description="4Fe-4S ferredoxin-type" evidence="7">
    <location>
        <begin position="27"/>
        <end position="57"/>
    </location>
</feature>
<keyword evidence="6" id="KW-0963">Cytoplasm</keyword>
<dbReference type="HAMAP" id="MF_02201">
    <property type="entry name" value="NapF"/>
    <property type="match status" value="1"/>
</dbReference>
<dbReference type="AlphaFoldDB" id="A0A557S7N3"/>
<feature type="binding site" evidence="6">
    <location>
        <position position="147"/>
    </location>
    <ligand>
        <name>[4Fe-4S] cluster</name>
        <dbReference type="ChEBI" id="CHEBI:49883"/>
        <label>3</label>
    </ligand>
</feature>